<dbReference type="PANTHER" id="PTHR43329">
    <property type="entry name" value="EPOXIDE HYDROLASE"/>
    <property type="match status" value="1"/>
</dbReference>
<evidence type="ECO:0000313" key="3">
    <source>
        <dbReference type="EMBL" id="KND61731.1"/>
    </source>
</evidence>
<organism evidence="3 4">
    <name type="scientific">Candidatus Burkholderia verschuerenii</name>
    <dbReference type="NCBI Taxonomy" id="242163"/>
    <lineage>
        <taxon>Bacteria</taxon>
        <taxon>Pseudomonadati</taxon>
        <taxon>Pseudomonadota</taxon>
        <taxon>Betaproteobacteria</taxon>
        <taxon>Burkholderiales</taxon>
        <taxon>Burkholderiaceae</taxon>
        <taxon>Burkholderia</taxon>
    </lineage>
</organism>
<gene>
    <name evidence="3" type="ORF">BVER_06148</name>
</gene>
<evidence type="ECO:0000256" key="1">
    <source>
        <dbReference type="ARBA" id="ARBA00022801"/>
    </source>
</evidence>
<keyword evidence="1 3" id="KW-0378">Hydrolase</keyword>
<proteinExistence type="predicted"/>
<feature type="domain" description="AB hydrolase-1" evidence="2">
    <location>
        <begin position="41"/>
        <end position="152"/>
    </location>
</feature>
<comment type="caution">
    <text evidence="3">The sequence shown here is derived from an EMBL/GenBank/DDBJ whole genome shotgun (WGS) entry which is preliminary data.</text>
</comment>
<sequence>MNEPLKDLPLPERIRSRIVDNGNGLAMHVLEAGFETSGRPCIVLLHGFPELAYSWRKLMLPLADAGYRVIAPDQRGYGRTTGGDASYGTNDLDAFAFPNLVRDVLGLLSALGIGRVAAVVGHDFGSPVAAWCALIRPDVFAAVVMMSAPFAGPPTFAFGGASDDLPHEPAESPAAAMAHAVAGLATLTPPRKHYQWYYSGPQANDDMLRAPQGLAAFLRAYFHMKSADWSGNQTHPLKEMSAQELAQLPAYYVMQADRTMPETVAEHMPDAEHVARCAWLSDDELAIYASEYARTGFQGGLNWYRCGTDERFVAALRLWSGCTIDVPACFIAGSSDWGVYQRPGDVEQMRVRVCTRFRNVHLIEGAGHSVQQEQPKTVANRIVRFLRQESPDF</sequence>
<protein>
    <submittedName>
        <fullName evidence="3">HMP-PP hydrolase (Pyridoxal phosphatase) Cof</fullName>
    </submittedName>
</protein>
<name>A0A0L0MHE9_9BURK</name>
<dbReference type="Pfam" id="PF00561">
    <property type="entry name" value="Abhydrolase_1"/>
    <property type="match status" value="1"/>
</dbReference>
<dbReference type="InterPro" id="IPR000073">
    <property type="entry name" value="AB_hydrolase_1"/>
</dbReference>
<evidence type="ECO:0000259" key="2">
    <source>
        <dbReference type="Pfam" id="PF00561"/>
    </source>
</evidence>
<dbReference type="GO" id="GO:0016787">
    <property type="term" value="F:hydrolase activity"/>
    <property type="evidence" value="ECO:0007669"/>
    <property type="project" value="UniProtKB-KW"/>
</dbReference>
<dbReference type="EMBL" id="LFJJ01000013">
    <property type="protein sequence ID" value="KND61731.1"/>
    <property type="molecule type" value="Genomic_DNA"/>
</dbReference>
<dbReference type="RefSeq" id="WP_198155158.1">
    <property type="nucleotide sequence ID" value="NZ_LFJJ01000013.1"/>
</dbReference>
<dbReference type="Gene3D" id="3.40.50.1820">
    <property type="entry name" value="alpha/beta hydrolase"/>
    <property type="match status" value="1"/>
</dbReference>
<dbReference type="Proteomes" id="UP000036959">
    <property type="component" value="Unassembled WGS sequence"/>
</dbReference>
<dbReference type="PATRIC" id="fig|242163.4.peg.1194"/>
<dbReference type="SUPFAM" id="SSF53474">
    <property type="entry name" value="alpha/beta-Hydrolases"/>
    <property type="match status" value="1"/>
</dbReference>
<dbReference type="InterPro" id="IPR000639">
    <property type="entry name" value="Epox_hydrolase-like"/>
</dbReference>
<dbReference type="PRINTS" id="PR00412">
    <property type="entry name" value="EPOXHYDRLASE"/>
</dbReference>
<accession>A0A0L0MHE9</accession>
<keyword evidence="4" id="KW-1185">Reference proteome</keyword>
<dbReference type="PRINTS" id="PR00111">
    <property type="entry name" value="ABHYDROLASE"/>
</dbReference>
<dbReference type="InterPro" id="IPR029058">
    <property type="entry name" value="AB_hydrolase_fold"/>
</dbReference>
<evidence type="ECO:0000313" key="4">
    <source>
        <dbReference type="Proteomes" id="UP000036959"/>
    </source>
</evidence>
<reference evidence="4" key="1">
    <citation type="submission" date="2015-06" db="EMBL/GenBank/DDBJ databases">
        <title>Comparative genomics of Burkholderia leaf nodule symbionts.</title>
        <authorList>
            <person name="Carlier A."/>
            <person name="Eberl L."/>
            <person name="Pinto-Carbo M."/>
        </authorList>
    </citation>
    <scope>NUCLEOTIDE SEQUENCE [LARGE SCALE GENOMIC DNA]</scope>
    <source>
        <strain evidence="4">UZHbot4</strain>
    </source>
</reference>
<dbReference type="AlphaFoldDB" id="A0A0L0MHE9"/>